<feature type="domain" description="FIST C-domain" evidence="2">
    <location>
        <begin position="238"/>
        <end position="365"/>
    </location>
</feature>
<protein>
    <submittedName>
        <fullName evidence="3">FIST N-terminal domain-containing protein</fullName>
    </submittedName>
</protein>
<reference evidence="4" key="1">
    <citation type="journal article" date="2019" name="Int. J. Syst. Evol. Microbiol.">
        <title>The Global Catalogue of Microorganisms (GCM) 10K type strain sequencing project: providing services to taxonomists for standard genome sequencing and annotation.</title>
        <authorList>
            <consortium name="The Broad Institute Genomics Platform"/>
            <consortium name="The Broad Institute Genome Sequencing Center for Infectious Disease"/>
            <person name="Wu L."/>
            <person name="Ma J."/>
        </authorList>
    </citation>
    <scope>NUCLEOTIDE SEQUENCE [LARGE SCALE GENOMIC DNA]</scope>
    <source>
        <strain evidence="4">CGMCC 4.7242</strain>
    </source>
</reference>
<proteinExistence type="predicted"/>
<dbReference type="Pfam" id="PF10442">
    <property type="entry name" value="FIST_C"/>
    <property type="match status" value="1"/>
</dbReference>
<dbReference type="EMBL" id="JBHUGH010000037">
    <property type="protein sequence ID" value="MFD1914404.1"/>
    <property type="molecule type" value="Genomic_DNA"/>
</dbReference>
<evidence type="ECO:0000313" key="4">
    <source>
        <dbReference type="Proteomes" id="UP001597353"/>
    </source>
</evidence>
<dbReference type="InterPro" id="IPR019494">
    <property type="entry name" value="FIST_C"/>
</dbReference>
<name>A0ABW4SC93_9RHOB</name>
<dbReference type="SMART" id="SM01204">
    <property type="entry name" value="FIST_C"/>
    <property type="match status" value="1"/>
</dbReference>
<evidence type="ECO:0000259" key="2">
    <source>
        <dbReference type="SMART" id="SM01204"/>
    </source>
</evidence>
<dbReference type="Proteomes" id="UP001597353">
    <property type="component" value="Unassembled WGS sequence"/>
</dbReference>
<comment type="caution">
    <text evidence="3">The sequence shown here is derived from an EMBL/GenBank/DDBJ whole genome shotgun (WGS) entry which is preliminary data.</text>
</comment>
<gene>
    <name evidence="3" type="ORF">ACFSGJ_19555</name>
</gene>
<dbReference type="RefSeq" id="WP_390265740.1">
    <property type="nucleotide sequence ID" value="NZ_JBHUGH010000037.1"/>
</dbReference>
<dbReference type="PANTHER" id="PTHR40252:SF2">
    <property type="entry name" value="BLR0328 PROTEIN"/>
    <property type="match status" value="1"/>
</dbReference>
<dbReference type="PANTHER" id="PTHR40252">
    <property type="entry name" value="BLR0328 PROTEIN"/>
    <property type="match status" value="1"/>
</dbReference>
<accession>A0ABW4SC93</accession>
<evidence type="ECO:0000313" key="3">
    <source>
        <dbReference type="EMBL" id="MFD1914404.1"/>
    </source>
</evidence>
<organism evidence="3 4">
    <name type="scientific">Halodurantibacterium flavum</name>
    <dbReference type="NCBI Taxonomy" id="1382802"/>
    <lineage>
        <taxon>Bacteria</taxon>
        <taxon>Pseudomonadati</taxon>
        <taxon>Pseudomonadota</taxon>
        <taxon>Alphaproteobacteria</taxon>
        <taxon>Rhodobacterales</taxon>
        <taxon>Paracoccaceae</taxon>
        <taxon>Halodurantibacterium</taxon>
    </lineage>
</organism>
<dbReference type="Pfam" id="PF08495">
    <property type="entry name" value="FIST"/>
    <property type="match status" value="1"/>
</dbReference>
<dbReference type="InterPro" id="IPR013702">
    <property type="entry name" value="FIST_domain_N"/>
</dbReference>
<feature type="domain" description="FIST" evidence="1">
    <location>
        <begin position="39"/>
        <end position="237"/>
    </location>
</feature>
<evidence type="ECO:0000259" key="1">
    <source>
        <dbReference type="SMART" id="SM00897"/>
    </source>
</evidence>
<keyword evidence="4" id="KW-1185">Reference proteome</keyword>
<sequence length="386" mass="41285">MNRHDRSVGAAAGHPRVVTAAGAAPDAAAHILREMIPVMPAAMLLFGAPEHLENGLLADLRTGLGPGCRIMGCSSAGEFAADGYRNGTLVAIGFPAARFRADAIWLGNLRTMAALDWMDALRALNDRFGSLPGRTRFGLLLIDGLSQQEEIVVATVDATLPQLLVLGGSAGDGLRFDNTRLVLDAETRQGSAIFCLFETDFAIEEIVFDHFSAAQERMVVTAALPEDRLILSINDEPAAEEYARLVGVAADALGPRVFARHPLLVRIGGRHQVRAIREATPDGALHLMSAIEPGMMLSLGRAEDMTHGLEHRLSGLEDRSVMILAFDCILRRIALEQAGLEDTVARMFARHNVAGFNTYGEQHGGVHVNQTFVGLAFLDPGGGDAA</sequence>
<dbReference type="SMART" id="SM00897">
    <property type="entry name" value="FIST"/>
    <property type="match status" value="1"/>
</dbReference>